<name>A0ACB8WVA6_9TELE</name>
<dbReference type="Proteomes" id="UP000831701">
    <property type="component" value="Chromosome 6"/>
</dbReference>
<sequence length="1520" mass="167236">MEIPAANDGVHLAAYRPRPPMSVTNGKATPGGFDESGYYQCYGDGNTVASRGSDALTGYETLDAPPHYDFYANTEVWGRRRRFRPSLYQLHANPEDDSRPPLYEETTGGQMEEGDISEEDEEEQKEPPAEPTRFGWVQGVMIRCMLNIWGVILYLRLPWITAQAGIGLTWVIILLSSCITGITGLSTSAIATNGKVKGGGTYFLISRSLGPELGGSIGLIFAFANAVAVAMHTVGFAETVTDLMSENGAVMVDRINDIRIIGIITVTCLLGISMAGMAWESKAQVLFFLVIMVSFASYIVGTIIPASPEKQAKGFYSYKADIFAANFVPNWRGKEGSFFGMFSIFFPSATGILAGANISGDLKNPTVAIPRGTLMAIFWTTMSYLIISATIGSCVVRDASGLPNDTLTSSSSIEGCVGVACKFGWDFTECINNNTCGYGIINYYQSMSMVSAFAPLITAGIFGATLSSALACLVSAPKVFQCLCKDKLYPFIGFFGKGYGKNDEPLRSYLLTYIIAACFILIAELNTIAPIISNFFLCSYSLINFSCFHASITNSPGWRPSFRFYSKWLSLLGAVCCVVIMFLLTWWAALIAYGIVLILLGYTLYKKPAVNWGSSVQAGTYNIALNQCVVLNHVEDHVKNYRPQCLVLTGPPHSRPALVDLVSCFTKSLSLMMCGNVVSDGPSPSAVEKACSNSHVTWLNQRKVKSFYRGVVASDLRSGVNMLLQFGVNFDFPASGRQLKFTLSSVVMGAGLGRIKPNVLLMGFKTDWRSDTPQAAHNYIGILHDAFDLQYGVCVLRMREGLDVCHPPQSHVCSALTGGMVGRAVHIHPSSFELTTTSASIYIANSSASISVNPGFDGGPESINTISAPPCIQTRSTSTVSIEPEPQPSTMFQKKQGKKTIDVYWLSDDGGLTLLLPYLLTRRKRWARCKVRVFVGGDTDKKEEQREEVLALIKKFRLGFHDVEVLPDIYQNPQPENVHRFEKMVSRFRLATKPKQDSDSGPPRQQEEEWMITEQDLEKNKAKSLRQIRLHEVLQDYSREAALIIITMPVGRRGVCPSTLYLAWLDVLSHDLRPPVLLRYKEREKMEVGERQQKTITLLIKTPSQAEEDRTVEGVCLNWTVKELKAHLSTLYQTKPAVSDQRLIYAGKLLPDHLHIHDLFRQTDCIPTLHLVCAFRSPPQGLLGARPKTRETEQPRPSSPRPMAASASPSPSSSSPTVQTPSPPELRQRRQASSTSAAAPAHTQTPASPPGAPSWPAAAMPGAPQMTQPAFPTYSLYSPQQLLWLQHVYARQYYMQYHAALAAAGTAPSVPAATIGQYAPVPAHQVPVPAPLANQNPIDNLPANQNPAQDGAFINPGEANQNMRMNAPGGPVMEDEEDVERDWLDWLYSAARLGILLMIVYFNSNLTRFLLVMSTLLLMYLHTAGRFPFRRQAQVQGPNHVQPPEIQHNQQNENRDPNPNPAEELADRQREEPAAAADGQEPMTAVLVPPHRVSVMWTAWIFFKSFFSSLIPEVPQGVAN</sequence>
<dbReference type="EMBL" id="CM041536">
    <property type="protein sequence ID" value="KAI3371699.1"/>
    <property type="molecule type" value="Genomic_DNA"/>
</dbReference>
<proteinExistence type="predicted"/>
<organism evidence="1 2">
    <name type="scientific">Scortum barcoo</name>
    <name type="common">barcoo grunter</name>
    <dbReference type="NCBI Taxonomy" id="214431"/>
    <lineage>
        <taxon>Eukaryota</taxon>
        <taxon>Metazoa</taxon>
        <taxon>Chordata</taxon>
        <taxon>Craniata</taxon>
        <taxon>Vertebrata</taxon>
        <taxon>Euteleostomi</taxon>
        <taxon>Actinopterygii</taxon>
        <taxon>Neopterygii</taxon>
        <taxon>Teleostei</taxon>
        <taxon>Neoteleostei</taxon>
        <taxon>Acanthomorphata</taxon>
        <taxon>Eupercaria</taxon>
        <taxon>Centrarchiformes</taxon>
        <taxon>Terapontoidei</taxon>
        <taxon>Terapontidae</taxon>
        <taxon>Scortum</taxon>
    </lineage>
</organism>
<accession>A0ACB8WVA6</accession>
<keyword evidence="2" id="KW-1185">Reference proteome</keyword>
<evidence type="ECO:0000313" key="2">
    <source>
        <dbReference type="Proteomes" id="UP000831701"/>
    </source>
</evidence>
<reference evidence="1" key="1">
    <citation type="submission" date="2022-04" db="EMBL/GenBank/DDBJ databases">
        <title>Jade perch genome.</title>
        <authorList>
            <person name="Chao B."/>
        </authorList>
    </citation>
    <scope>NUCLEOTIDE SEQUENCE</scope>
    <source>
        <strain evidence="1">CB-2022</strain>
    </source>
</reference>
<evidence type="ECO:0000313" key="1">
    <source>
        <dbReference type="EMBL" id="KAI3371699.1"/>
    </source>
</evidence>
<gene>
    <name evidence="1" type="ORF">L3Q82_024263</name>
</gene>
<protein>
    <submittedName>
        <fullName evidence="1">Uncharacterized protein</fullName>
    </submittedName>
</protein>
<comment type="caution">
    <text evidence="1">The sequence shown here is derived from an EMBL/GenBank/DDBJ whole genome shotgun (WGS) entry which is preliminary data.</text>
</comment>